<evidence type="ECO:0000256" key="3">
    <source>
        <dbReference type="ARBA" id="ARBA00022840"/>
    </source>
</evidence>
<dbReference type="PANTHER" id="PTHR43309">
    <property type="entry name" value="5-OXOPROLINASE SUBUNIT C"/>
    <property type="match status" value="1"/>
</dbReference>
<dbReference type="SMART" id="SM00797">
    <property type="entry name" value="AHS2"/>
    <property type="match status" value="1"/>
</dbReference>
<sequence>MPVEVINPGLATSIQDLGRQGHYNVGIPPSGAVDRYAAIAANTLVGNEAGEAVFESAYMGPKLRFTEPSVVAVTGAQAPVFINGTAAPGWESLQVAAGDELSFGIFTAGARIYIAVAGGLNVPIVLGSRSHYALGAIGGFEGRNLLAGDSIPIGHLTGTPGRAVPEEMRPVHAREVDVRIVLGLYDFRLSENGLSALIDKPWQLTTVADRIGFRYAGNTLEWVPREQPFGAGSDPSNITDAPYPVGSIQVPAGTEPIILHRDAVSGGGYAQVGTVISADMDLVGQSSPGTQTRFRPVSVDEALDARRKYMDRQRKLIQLW</sequence>
<dbReference type="AlphaFoldDB" id="A0A6J7R708"/>
<dbReference type="InterPro" id="IPR052708">
    <property type="entry name" value="PxpC"/>
</dbReference>
<dbReference type="SUPFAM" id="SSF50891">
    <property type="entry name" value="Cyclophilin-like"/>
    <property type="match status" value="1"/>
</dbReference>
<keyword evidence="2" id="KW-0378">Hydrolase</keyword>
<gene>
    <name evidence="5" type="ORF">UFOPK4092_01130</name>
</gene>
<keyword evidence="3" id="KW-0067">ATP-binding</keyword>
<dbReference type="Gene3D" id="2.40.100.10">
    <property type="entry name" value="Cyclophilin-like"/>
    <property type="match status" value="1"/>
</dbReference>
<dbReference type="Pfam" id="PF02626">
    <property type="entry name" value="CT_A_B"/>
    <property type="match status" value="1"/>
</dbReference>
<dbReference type="InterPro" id="IPR003778">
    <property type="entry name" value="CT_A_B"/>
</dbReference>
<accession>A0A6J7R708</accession>
<evidence type="ECO:0000259" key="4">
    <source>
        <dbReference type="SMART" id="SM00797"/>
    </source>
</evidence>
<evidence type="ECO:0000313" key="5">
    <source>
        <dbReference type="EMBL" id="CAB5024514.1"/>
    </source>
</evidence>
<reference evidence="5" key="1">
    <citation type="submission" date="2020-05" db="EMBL/GenBank/DDBJ databases">
        <authorList>
            <person name="Chiriac C."/>
            <person name="Salcher M."/>
            <person name="Ghai R."/>
            <person name="Kavagutti S V."/>
        </authorList>
    </citation>
    <scope>NUCLEOTIDE SEQUENCE</scope>
</reference>
<name>A0A6J7R708_9ZZZZ</name>
<dbReference type="InterPro" id="IPR029000">
    <property type="entry name" value="Cyclophilin-like_dom_sf"/>
</dbReference>
<evidence type="ECO:0000256" key="2">
    <source>
        <dbReference type="ARBA" id="ARBA00022801"/>
    </source>
</evidence>
<dbReference type="EMBL" id="CAFBPJ010000141">
    <property type="protein sequence ID" value="CAB5024514.1"/>
    <property type="molecule type" value="Genomic_DNA"/>
</dbReference>
<evidence type="ECO:0000256" key="1">
    <source>
        <dbReference type="ARBA" id="ARBA00022741"/>
    </source>
</evidence>
<protein>
    <submittedName>
        <fullName evidence="5">Unannotated protein</fullName>
    </submittedName>
</protein>
<feature type="domain" description="Carboxyltransferase" evidence="4">
    <location>
        <begin position="24"/>
        <end position="313"/>
    </location>
</feature>
<proteinExistence type="predicted"/>
<organism evidence="5">
    <name type="scientific">freshwater metagenome</name>
    <dbReference type="NCBI Taxonomy" id="449393"/>
    <lineage>
        <taxon>unclassified sequences</taxon>
        <taxon>metagenomes</taxon>
        <taxon>ecological metagenomes</taxon>
    </lineage>
</organism>
<dbReference type="PANTHER" id="PTHR43309:SF3">
    <property type="entry name" value="5-OXOPROLINASE SUBUNIT C"/>
    <property type="match status" value="1"/>
</dbReference>
<keyword evidence="1" id="KW-0547">Nucleotide-binding</keyword>
<dbReference type="GO" id="GO:0005524">
    <property type="term" value="F:ATP binding"/>
    <property type="evidence" value="ECO:0007669"/>
    <property type="project" value="UniProtKB-KW"/>
</dbReference>
<dbReference type="GO" id="GO:0016787">
    <property type="term" value="F:hydrolase activity"/>
    <property type="evidence" value="ECO:0007669"/>
    <property type="project" value="UniProtKB-KW"/>
</dbReference>
<dbReference type="NCBIfam" id="TIGR00724">
    <property type="entry name" value="urea_amlyse_rel"/>
    <property type="match status" value="1"/>
</dbReference>